<dbReference type="PANTHER" id="PTHR22789:SF0">
    <property type="entry name" value="3-OXO-TETRONATE 4-PHOSPHATE DECARBOXYLASE-RELATED"/>
    <property type="match status" value="1"/>
</dbReference>
<dbReference type="Pfam" id="PF00596">
    <property type="entry name" value="Aldolase_II"/>
    <property type="match status" value="1"/>
</dbReference>
<dbReference type="RefSeq" id="WP_344772021.1">
    <property type="nucleotide sequence ID" value="NZ_BAABAH010000001.1"/>
</dbReference>
<evidence type="ECO:0000256" key="1">
    <source>
        <dbReference type="ARBA" id="ARBA00022723"/>
    </source>
</evidence>
<dbReference type="EMBL" id="BAABAH010000001">
    <property type="protein sequence ID" value="GAA3803444.1"/>
    <property type="molecule type" value="Genomic_DNA"/>
</dbReference>
<keyword evidence="5" id="KW-1185">Reference proteome</keyword>
<dbReference type="InterPro" id="IPR050197">
    <property type="entry name" value="Aldolase_class_II_sugar_metab"/>
</dbReference>
<organism evidence="4 5">
    <name type="scientific">Nocardioides panacisoli</name>
    <dbReference type="NCBI Taxonomy" id="627624"/>
    <lineage>
        <taxon>Bacteria</taxon>
        <taxon>Bacillati</taxon>
        <taxon>Actinomycetota</taxon>
        <taxon>Actinomycetes</taxon>
        <taxon>Propionibacteriales</taxon>
        <taxon>Nocardioidaceae</taxon>
        <taxon>Nocardioides</taxon>
    </lineage>
</organism>
<proteinExistence type="predicted"/>
<accession>A0ABP7HVR1</accession>
<protein>
    <submittedName>
        <fullName evidence="4">Class II aldolase/adducin family protein</fullName>
    </submittedName>
</protein>
<feature type="domain" description="Class II aldolase/adducin N-terminal" evidence="3">
    <location>
        <begin position="12"/>
        <end position="187"/>
    </location>
</feature>
<evidence type="ECO:0000313" key="5">
    <source>
        <dbReference type="Proteomes" id="UP001501821"/>
    </source>
</evidence>
<dbReference type="SUPFAM" id="SSF53639">
    <property type="entry name" value="AraD/HMP-PK domain-like"/>
    <property type="match status" value="1"/>
</dbReference>
<keyword evidence="2" id="KW-0456">Lyase</keyword>
<dbReference type="Gene3D" id="3.40.225.10">
    <property type="entry name" value="Class II aldolase/adducin N-terminal domain"/>
    <property type="match status" value="1"/>
</dbReference>
<evidence type="ECO:0000259" key="3">
    <source>
        <dbReference type="SMART" id="SM01007"/>
    </source>
</evidence>
<dbReference type="InterPro" id="IPR001303">
    <property type="entry name" value="Aldolase_II/adducin_N"/>
</dbReference>
<sequence length="226" mass="22800">MPTDAAFDDVRDDVAAAARRLAAEGLLIGTAGNVSARLPGTDLVAVTATGVVLGECAVEHISVVDAAGAVVAGDLAPTSELDLHRAVYASGGAGAIVHTHAPYATAVACAVDVLPVLHYQQLLLGGEVRVAPYATFGTPELAAHVAAALEGRSAALMANHGAVNHAADLGAAVDGALLLEWCARLYVNASRLGEPRVLDEAQQAAVIEAAIARSYGRTRPSAEGTA</sequence>
<dbReference type="InterPro" id="IPR036409">
    <property type="entry name" value="Aldolase_II/adducin_N_sf"/>
</dbReference>
<comment type="caution">
    <text evidence="4">The sequence shown here is derived from an EMBL/GenBank/DDBJ whole genome shotgun (WGS) entry which is preliminary data.</text>
</comment>
<dbReference type="PANTHER" id="PTHR22789">
    <property type="entry name" value="FUCULOSE PHOSPHATE ALDOLASE"/>
    <property type="match status" value="1"/>
</dbReference>
<dbReference type="SMART" id="SM01007">
    <property type="entry name" value="Aldolase_II"/>
    <property type="match status" value="1"/>
</dbReference>
<evidence type="ECO:0000256" key="2">
    <source>
        <dbReference type="ARBA" id="ARBA00023239"/>
    </source>
</evidence>
<name>A0ABP7HVR1_9ACTN</name>
<gene>
    <name evidence="4" type="ORF">GCM10022242_03200</name>
</gene>
<keyword evidence="1" id="KW-0479">Metal-binding</keyword>
<dbReference type="Proteomes" id="UP001501821">
    <property type="component" value="Unassembled WGS sequence"/>
</dbReference>
<reference evidence="5" key="1">
    <citation type="journal article" date="2019" name="Int. J. Syst. Evol. Microbiol.">
        <title>The Global Catalogue of Microorganisms (GCM) 10K type strain sequencing project: providing services to taxonomists for standard genome sequencing and annotation.</title>
        <authorList>
            <consortium name="The Broad Institute Genomics Platform"/>
            <consortium name="The Broad Institute Genome Sequencing Center for Infectious Disease"/>
            <person name="Wu L."/>
            <person name="Ma J."/>
        </authorList>
    </citation>
    <scope>NUCLEOTIDE SEQUENCE [LARGE SCALE GENOMIC DNA]</scope>
    <source>
        <strain evidence="5">JCM 16953</strain>
    </source>
</reference>
<evidence type="ECO:0000313" key="4">
    <source>
        <dbReference type="EMBL" id="GAA3803444.1"/>
    </source>
</evidence>